<reference evidence="2" key="1">
    <citation type="journal article" date="2013" name="Genetics">
        <title>The draft genome and transcriptome of Panagrellus redivivus are shaped by the harsh demands of a free-living lifestyle.</title>
        <authorList>
            <person name="Srinivasan J."/>
            <person name="Dillman A.R."/>
            <person name="Macchietto M.G."/>
            <person name="Heikkinen L."/>
            <person name="Lakso M."/>
            <person name="Fracchia K.M."/>
            <person name="Antoshechkin I."/>
            <person name="Mortazavi A."/>
            <person name="Wong G."/>
            <person name="Sternberg P.W."/>
        </authorList>
    </citation>
    <scope>NUCLEOTIDE SEQUENCE [LARGE SCALE GENOMIC DNA]</scope>
    <source>
        <strain evidence="2">MT8872</strain>
    </source>
</reference>
<feature type="compositionally biased region" description="Polar residues" evidence="1">
    <location>
        <begin position="264"/>
        <end position="298"/>
    </location>
</feature>
<organism evidence="2 3">
    <name type="scientific">Panagrellus redivivus</name>
    <name type="common">Microworm</name>
    <dbReference type="NCBI Taxonomy" id="6233"/>
    <lineage>
        <taxon>Eukaryota</taxon>
        <taxon>Metazoa</taxon>
        <taxon>Ecdysozoa</taxon>
        <taxon>Nematoda</taxon>
        <taxon>Chromadorea</taxon>
        <taxon>Rhabditida</taxon>
        <taxon>Tylenchina</taxon>
        <taxon>Panagrolaimomorpha</taxon>
        <taxon>Panagrolaimoidea</taxon>
        <taxon>Panagrolaimidae</taxon>
        <taxon>Panagrellus</taxon>
    </lineage>
</organism>
<proteinExistence type="predicted"/>
<dbReference type="AlphaFoldDB" id="A0A7E4VZ99"/>
<dbReference type="WBParaSite" id="Pan_g5213.t1">
    <property type="protein sequence ID" value="Pan_g5213.t1"/>
    <property type="gene ID" value="Pan_g5213"/>
</dbReference>
<evidence type="ECO:0000256" key="1">
    <source>
        <dbReference type="SAM" id="MobiDB-lite"/>
    </source>
</evidence>
<feature type="compositionally biased region" description="Polar residues" evidence="1">
    <location>
        <begin position="179"/>
        <end position="206"/>
    </location>
</feature>
<feature type="compositionally biased region" description="Low complexity" evidence="1">
    <location>
        <begin position="40"/>
        <end position="52"/>
    </location>
</feature>
<protein>
    <submittedName>
        <fullName evidence="3">Uncharacterized protein</fullName>
    </submittedName>
</protein>
<feature type="compositionally biased region" description="Basic and acidic residues" evidence="1">
    <location>
        <begin position="128"/>
        <end position="137"/>
    </location>
</feature>
<evidence type="ECO:0000313" key="3">
    <source>
        <dbReference type="WBParaSite" id="Pan_g5213.t1"/>
    </source>
</evidence>
<feature type="compositionally biased region" description="Basic and acidic residues" evidence="1">
    <location>
        <begin position="214"/>
        <end position="248"/>
    </location>
</feature>
<feature type="compositionally biased region" description="Basic and acidic residues" evidence="1">
    <location>
        <begin position="311"/>
        <end position="328"/>
    </location>
</feature>
<accession>A0A7E4VZ99</accession>
<feature type="compositionally biased region" description="Basic and acidic residues" evidence="1">
    <location>
        <begin position="1"/>
        <end position="28"/>
    </location>
</feature>
<reference evidence="3" key="2">
    <citation type="submission" date="2020-10" db="UniProtKB">
        <authorList>
            <consortium name="WormBaseParasite"/>
        </authorList>
    </citation>
    <scope>IDENTIFICATION</scope>
</reference>
<dbReference type="Proteomes" id="UP000492821">
    <property type="component" value="Unassembled WGS sequence"/>
</dbReference>
<keyword evidence="2" id="KW-1185">Reference proteome</keyword>
<feature type="compositionally biased region" description="Basic and acidic residues" evidence="1">
    <location>
        <begin position="85"/>
        <end position="99"/>
    </location>
</feature>
<evidence type="ECO:0000313" key="2">
    <source>
        <dbReference type="Proteomes" id="UP000492821"/>
    </source>
</evidence>
<feature type="region of interest" description="Disordered" evidence="1">
    <location>
        <begin position="1"/>
        <end position="328"/>
    </location>
</feature>
<sequence>MKSIETQKDGSDEKNKEDKSASPAHQEDDVSAVIQTPQETNTSTVSDSTNVNAASEQSETTADHDIPEESSPQGVSIKKSAKSIETQKDGSDQKDETEKSASPATQEANATTASGSMDDNEGSQQSERAAEKKKSDESPPQEEFEAINESPKSIEKEGGANSSNEKAIIPESPAKQNDDASTVLSLTPQETAQIGQESIETGSTESEVAPIESQNEKDEGMEKQGIKEAVNVEKAGEHDEDMSIDRQESANGNVEGQQIDEQEGGNQNGDENDTNPQNEESRNPPQVEQTQHEPTQGKKQIGGSRFGQILKEQKGESNWDTVKKSDKK</sequence>
<name>A0A7E4VZ99_PANRE</name>
<feature type="compositionally biased region" description="Polar residues" evidence="1">
    <location>
        <begin position="100"/>
        <end position="127"/>
    </location>
</feature>